<organism evidence="2 3">
    <name type="scientific">Fomitopsis schrenkii</name>
    <name type="common">Brown rot fungus</name>
    <dbReference type="NCBI Taxonomy" id="2126942"/>
    <lineage>
        <taxon>Eukaryota</taxon>
        <taxon>Fungi</taxon>
        <taxon>Dikarya</taxon>
        <taxon>Basidiomycota</taxon>
        <taxon>Agaricomycotina</taxon>
        <taxon>Agaricomycetes</taxon>
        <taxon>Polyporales</taxon>
        <taxon>Fomitopsis</taxon>
    </lineage>
</organism>
<reference evidence="2 3" key="1">
    <citation type="journal article" date="2012" name="Science">
        <title>The Paleozoic origin of enzymatic lignin decomposition reconstructed from 31 fungal genomes.</title>
        <authorList>
            <person name="Floudas D."/>
            <person name="Binder M."/>
            <person name="Riley R."/>
            <person name="Barry K."/>
            <person name="Blanchette R.A."/>
            <person name="Henrissat B."/>
            <person name="Martinez A.T."/>
            <person name="Otillar R."/>
            <person name="Spatafora J.W."/>
            <person name="Yadav J.S."/>
            <person name="Aerts A."/>
            <person name="Benoit I."/>
            <person name="Boyd A."/>
            <person name="Carlson A."/>
            <person name="Copeland A."/>
            <person name="Coutinho P.M."/>
            <person name="de Vries R.P."/>
            <person name="Ferreira P."/>
            <person name="Findley K."/>
            <person name="Foster B."/>
            <person name="Gaskell J."/>
            <person name="Glotzer D."/>
            <person name="Gorecki P."/>
            <person name="Heitman J."/>
            <person name="Hesse C."/>
            <person name="Hori C."/>
            <person name="Igarashi K."/>
            <person name="Jurgens J.A."/>
            <person name="Kallen N."/>
            <person name="Kersten P."/>
            <person name="Kohler A."/>
            <person name="Kuees U."/>
            <person name="Kumar T.K.A."/>
            <person name="Kuo A."/>
            <person name="LaButti K."/>
            <person name="Larrondo L.F."/>
            <person name="Lindquist E."/>
            <person name="Ling A."/>
            <person name="Lombard V."/>
            <person name="Lucas S."/>
            <person name="Lundell T."/>
            <person name="Martin R."/>
            <person name="McLaughlin D.J."/>
            <person name="Morgenstern I."/>
            <person name="Morin E."/>
            <person name="Murat C."/>
            <person name="Nagy L.G."/>
            <person name="Nolan M."/>
            <person name="Ohm R.A."/>
            <person name="Patyshakuliyeva A."/>
            <person name="Rokas A."/>
            <person name="Ruiz-Duenas F.J."/>
            <person name="Sabat G."/>
            <person name="Salamov A."/>
            <person name="Samejima M."/>
            <person name="Schmutz J."/>
            <person name="Slot J.C."/>
            <person name="St John F."/>
            <person name="Stenlid J."/>
            <person name="Sun H."/>
            <person name="Sun S."/>
            <person name="Syed K."/>
            <person name="Tsang A."/>
            <person name="Wiebenga A."/>
            <person name="Young D."/>
            <person name="Pisabarro A."/>
            <person name="Eastwood D.C."/>
            <person name="Martin F."/>
            <person name="Cullen D."/>
            <person name="Grigoriev I.V."/>
            <person name="Hibbett D.S."/>
        </authorList>
    </citation>
    <scope>NUCLEOTIDE SEQUENCE</scope>
    <source>
        <strain evidence="3">FP-58527</strain>
    </source>
</reference>
<name>S8FQ80_FOMSC</name>
<evidence type="ECO:0000256" key="1">
    <source>
        <dbReference type="SAM" id="MobiDB-lite"/>
    </source>
</evidence>
<feature type="compositionally biased region" description="Basic and acidic residues" evidence="1">
    <location>
        <begin position="30"/>
        <end position="46"/>
    </location>
</feature>
<dbReference type="Proteomes" id="UP000015241">
    <property type="component" value="Unassembled WGS sequence"/>
</dbReference>
<feature type="region of interest" description="Disordered" evidence="1">
    <location>
        <begin position="214"/>
        <end position="243"/>
    </location>
</feature>
<sequence>MRETVPHYVASCQPPEERETRVPQVPSSKTTERRHRDIVIPSERRYAPRNRRTPRAARSPQYLRAGSRLSASTHHAERPRPVKGRVARDSSLIGASRSAADLAWHRAVRWQWCDSGREERDKRRGPGRRHGRARPTIRFFRRLESLSCAALPRTVKTAPGTMCCPAPDRHYAPLDDGSEATTSSLSRRMALSTGSARDTVADVVRGRSCMGRWPGRHTASLRQSESVCKRGQRGLPQRVAGPY</sequence>
<dbReference type="AlphaFoldDB" id="S8FQ80"/>
<accession>S8FQ80</accession>
<gene>
    <name evidence="2" type="ORF">FOMPIDRAFT_1049792</name>
</gene>
<evidence type="ECO:0000313" key="2">
    <source>
        <dbReference type="EMBL" id="EPT00470.1"/>
    </source>
</evidence>
<dbReference type="InParanoid" id="S8FQ80"/>
<proteinExistence type="predicted"/>
<keyword evidence="3" id="KW-1185">Reference proteome</keyword>
<feature type="region of interest" description="Disordered" evidence="1">
    <location>
        <begin position="1"/>
        <end position="89"/>
    </location>
</feature>
<dbReference type="EMBL" id="KE504149">
    <property type="protein sequence ID" value="EPT00470.1"/>
    <property type="molecule type" value="Genomic_DNA"/>
</dbReference>
<evidence type="ECO:0000313" key="3">
    <source>
        <dbReference type="Proteomes" id="UP000015241"/>
    </source>
</evidence>
<dbReference type="HOGENOM" id="CLU_1142620_0_0_1"/>
<protein>
    <submittedName>
        <fullName evidence="2">Uncharacterized protein</fullName>
    </submittedName>
</protein>